<keyword evidence="2" id="KW-1185">Reference proteome</keyword>
<dbReference type="InterPro" id="IPR011990">
    <property type="entry name" value="TPR-like_helical_dom_sf"/>
</dbReference>
<dbReference type="Proteomes" id="UP000579647">
    <property type="component" value="Unassembled WGS sequence"/>
</dbReference>
<dbReference type="AlphaFoldDB" id="A0A840WJA9"/>
<dbReference type="RefSeq" id="WP_184365555.1">
    <property type="nucleotide sequence ID" value="NZ_BAAAKM010000153.1"/>
</dbReference>
<proteinExistence type="predicted"/>
<sequence length="579" mass="62975">MYADLAHNDPDTALRGWLISLGHATLPERTEALHALWRTFTAHKQLLVVIDNAPREALGDILPLLPTGTRCAGVVIGHHGLTRLVAHGARLVRLAPLAPETVRDLITHLVDHPVSGPVLGAAVNNASGSPLIAALNAVLLTQNPRSTTDQFTSRPEKGSLVNDHVTQILSNLPETTAHAAALLAVHPGSHLSVELAVSLLETTPSLARSILEELAEAELLTDLGQGRYAPHHLVHPALLDRSAPVDRTHVVERLCAHYRLRTAAMDVAINPWRWRVDEEAIAQVRETEPVWFASADDALAWGDRELPNLLAVARMVANLGGRPFLWQVCDHLGTYIVKRKPMTPARELYQLGLEQARAETNLLALGLMFQRVGAVAPDRATAREHAEHSLKAYRQAGHQQGVASALETLGGAYRASGDLKAAAKAFIESERIHTKLGRQRGAALQRRKLSEIRADQGRLEEALAGFVDSHRVLLELERPDVYQATRSVQGAIDVAKEIGQPVITSLLELLCNQGLHSARVVGSIHQQANLYTALADIAHGRGDRSGEHAALTEAHQLLEPTGHPDTVLIAERLLEAERR</sequence>
<reference evidence="1 2" key="1">
    <citation type="submission" date="2020-08" db="EMBL/GenBank/DDBJ databases">
        <title>Sequencing the genomes of 1000 actinobacteria strains.</title>
        <authorList>
            <person name="Klenk H.-P."/>
        </authorList>
    </citation>
    <scope>NUCLEOTIDE SEQUENCE [LARGE SCALE GENOMIC DNA]</scope>
    <source>
        <strain evidence="1 2">DSM 44598</strain>
    </source>
</reference>
<evidence type="ECO:0000313" key="1">
    <source>
        <dbReference type="EMBL" id="MBB5491965.1"/>
    </source>
</evidence>
<name>A0A840WJA9_9ACTN</name>
<protein>
    <submittedName>
        <fullName evidence="1">Tetratricopeptide (TPR) repeat protein</fullName>
    </submittedName>
</protein>
<organism evidence="1 2">
    <name type="scientific">Nocardiopsis metallicus</name>
    <dbReference type="NCBI Taxonomy" id="179819"/>
    <lineage>
        <taxon>Bacteria</taxon>
        <taxon>Bacillati</taxon>
        <taxon>Actinomycetota</taxon>
        <taxon>Actinomycetes</taxon>
        <taxon>Streptosporangiales</taxon>
        <taxon>Nocardiopsidaceae</taxon>
        <taxon>Nocardiopsis</taxon>
    </lineage>
</organism>
<comment type="caution">
    <text evidence="1">The sequence shown here is derived from an EMBL/GenBank/DDBJ whole genome shotgun (WGS) entry which is preliminary data.</text>
</comment>
<dbReference type="EMBL" id="JACHDO010000001">
    <property type="protein sequence ID" value="MBB5491965.1"/>
    <property type="molecule type" value="Genomic_DNA"/>
</dbReference>
<accession>A0A840WJA9</accession>
<gene>
    <name evidence="1" type="ORF">HNR07_003102</name>
</gene>
<dbReference type="Gene3D" id="1.25.40.10">
    <property type="entry name" value="Tetratricopeptide repeat domain"/>
    <property type="match status" value="1"/>
</dbReference>
<dbReference type="SUPFAM" id="SSF48452">
    <property type="entry name" value="TPR-like"/>
    <property type="match status" value="1"/>
</dbReference>
<evidence type="ECO:0000313" key="2">
    <source>
        <dbReference type="Proteomes" id="UP000579647"/>
    </source>
</evidence>